<evidence type="ECO:0000313" key="3">
    <source>
        <dbReference type="EMBL" id="MDQ0687211.1"/>
    </source>
</evidence>
<name>A0ABU0QA17_STRAH</name>
<dbReference type="EMBL" id="JAUSYA010000001">
    <property type="protein sequence ID" value="MDQ0687211.1"/>
    <property type="molecule type" value="Genomic_DNA"/>
</dbReference>
<dbReference type="Proteomes" id="UP001243364">
    <property type="component" value="Unassembled WGS sequence"/>
</dbReference>
<evidence type="ECO:0000259" key="2">
    <source>
        <dbReference type="Pfam" id="PF01814"/>
    </source>
</evidence>
<comment type="caution">
    <text evidence="3">The sequence shown here is derived from an EMBL/GenBank/DDBJ whole genome shotgun (WGS) entry which is preliminary data.</text>
</comment>
<dbReference type="Gene3D" id="1.20.120.520">
    <property type="entry name" value="nmb1532 protein domain like"/>
    <property type="match status" value="1"/>
</dbReference>
<gene>
    <name evidence="3" type="ORF">QFZ56_006174</name>
</gene>
<accession>A0ABU0QA17</accession>
<sequence length="181" mass="20731">MIQELTADHYRVRRLFDRIRSAEPGSATRGALVEQVGVELVRHAMVEREYLYPTVRDHVAEGSQWAAKELAEHAEIEEILQALQDSERDQKTFDQLVLQLVTRVTVHMCEEEQPLFPRLQAVCPADLLEQLGEKVRHGKTTTPTRPRPQLPDSPLLNKLAAPELGMIDRIRDVLTGRRRAR</sequence>
<feature type="domain" description="Hemerythrin-like" evidence="2">
    <location>
        <begin position="2"/>
        <end position="119"/>
    </location>
</feature>
<dbReference type="Pfam" id="PF01814">
    <property type="entry name" value="Hemerythrin"/>
    <property type="match status" value="1"/>
</dbReference>
<protein>
    <submittedName>
        <fullName evidence="3">Hemerythrin superfamily protein</fullName>
    </submittedName>
</protein>
<organism evidence="3 4">
    <name type="scientific">Streptomyces achromogenes</name>
    <dbReference type="NCBI Taxonomy" id="67255"/>
    <lineage>
        <taxon>Bacteria</taxon>
        <taxon>Bacillati</taxon>
        <taxon>Actinomycetota</taxon>
        <taxon>Actinomycetes</taxon>
        <taxon>Kitasatosporales</taxon>
        <taxon>Streptomycetaceae</taxon>
        <taxon>Streptomyces</taxon>
    </lineage>
</organism>
<dbReference type="PANTHER" id="PTHR35585:SF1">
    <property type="entry name" value="HHE DOMAIN PROTEIN (AFU_ORTHOLOGUE AFUA_4G00730)"/>
    <property type="match status" value="1"/>
</dbReference>
<dbReference type="RefSeq" id="WP_307047135.1">
    <property type="nucleotide sequence ID" value="NZ_JAUSYA010000001.1"/>
</dbReference>
<dbReference type="InterPro" id="IPR012312">
    <property type="entry name" value="Hemerythrin-like"/>
</dbReference>
<feature type="region of interest" description="Disordered" evidence="1">
    <location>
        <begin position="135"/>
        <end position="154"/>
    </location>
</feature>
<proteinExistence type="predicted"/>
<keyword evidence="4" id="KW-1185">Reference proteome</keyword>
<evidence type="ECO:0000256" key="1">
    <source>
        <dbReference type="SAM" id="MobiDB-lite"/>
    </source>
</evidence>
<evidence type="ECO:0000313" key="4">
    <source>
        <dbReference type="Proteomes" id="UP001243364"/>
    </source>
</evidence>
<dbReference type="PANTHER" id="PTHR35585">
    <property type="entry name" value="HHE DOMAIN PROTEIN (AFU_ORTHOLOGUE AFUA_4G00730)"/>
    <property type="match status" value="1"/>
</dbReference>
<reference evidence="3 4" key="1">
    <citation type="submission" date="2023-07" db="EMBL/GenBank/DDBJ databases">
        <title>Comparative genomics of wheat-associated soil bacteria to identify genetic determinants of phenazine resistance.</title>
        <authorList>
            <person name="Mouncey N."/>
        </authorList>
    </citation>
    <scope>NUCLEOTIDE SEQUENCE [LARGE SCALE GENOMIC DNA]</scope>
    <source>
        <strain evidence="3 4">W4I19-2</strain>
    </source>
</reference>